<dbReference type="RefSeq" id="WP_161071965.1">
    <property type="nucleotide sequence ID" value="NZ_CP086370.1"/>
</dbReference>
<evidence type="ECO:0000256" key="1">
    <source>
        <dbReference type="ARBA" id="ARBA00022448"/>
    </source>
</evidence>
<dbReference type="Gene3D" id="1.10.760.10">
    <property type="entry name" value="Cytochrome c-like domain"/>
    <property type="match status" value="1"/>
</dbReference>
<evidence type="ECO:0000256" key="4">
    <source>
        <dbReference type="ARBA" id="ARBA00022982"/>
    </source>
</evidence>
<dbReference type="Pfam" id="PF00034">
    <property type="entry name" value="Cytochrom_C"/>
    <property type="match status" value="1"/>
</dbReference>
<dbReference type="InterPro" id="IPR002327">
    <property type="entry name" value="Cyt_c_1A/1B"/>
</dbReference>
<protein>
    <submittedName>
        <fullName evidence="9">C-type cytochrome</fullName>
    </submittedName>
</protein>
<dbReference type="InterPro" id="IPR036909">
    <property type="entry name" value="Cyt_c-like_dom_sf"/>
</dbReference>
<evidence type="ECO:0000256" key="2">
    <source>
        <dbReference type="ARBA" id="ARBA00022617"/>
    </source>
</evidence>
<keyword evidence="4" id="KW-0249">Electron transport</keyword>
<sequence length="119" mass="12854">MLRVLILLMLPALAMGAEGDAAAGKRAFMRCASCHQVGPSARGAFGPQLNGIVGRKAGSTTDFSYSPAMKRSGIVWTEQTLAAFLKSPKKVVPDNQMRFWGIGDEQQIANLLAYLRTVR</sequence>
<evidence type="ECO:0000256" key="5">
    <source>
        <dbReference type="ARBA" id="ARBA00023004"/>
    </source>
</evidence>
<feature type="signal peptide" evidence="7">
    <location>
        <begin position="1"/>
        <end position="16"/>
    </location>
</feature>
<gene>
    <name evidence="9" type="ORF">GTP77_09695</name>
</gene>
<organism evidence="9 10">
    <name type="scientific">Pseudoduganella aquatica</name>
    <dbReference type="NCBI Taxonomy" id="2660641"/>
    <lineage>
        <taxon>Bacteria</taxon>
        <taxon>Pseudomonadati</taxon>
        <taxon>Pseudomonadota</taxon>
        <taxon>Betaproteobacteria</taxon>
        <taxon>Burkholderiales</taxon>
        <taxon>Oxalobacteraceae</taxon>
        <taxon>Telluria group</taxon>
        <taxon>Pseudoduganella</taxon>
    </lineage>
</organism>
<feature type="domain" description="Cytochrome c" evidence="8">
    <location>
        <begin position="19"/>
        <end position="119"/>
    </location>
</feature>
<keyword evidence="1" id="KW-0813">Transport</keyword>
<dbReference type="AlphaFoldDB" id="A0A7X4KMA4"/>
<dbReference type="InterPro" id="IPR009056">
    <property type="entry name" value="Cyt_c-like_dom"/>
</dbReference>
<keyword evidence="7" id="KW-0732">Signal</keyword>
<proteinExistence type="predicted"/>
<dbReference type="GO" id="GO:0046872">
    <property type="term" value="F:metal ion binding"/>
    <property type="evidence" value="ECO:0007669"/>
    <property type="project" value="UniProtKB-KW"/>
</dbReference>
<keyword evidence="3 6" id="KW-0479">Metal-binding</keyword>
<name>A0A7X4KMA4_9BURK</name>
<dbReference type="EMBL" id="WWCU01000008">
    <property type="protein sequence ID" value="MYN07615.1"/>
    <property type="molecule type" value="Genomic_DNA"/>
</dbReference>
<feature type="chain" id="PRO_5031257993" evidence="7">
    <location>
        <begin position="17"/>
        <end position="119"/>
    </location>
</feature>
<comment type="caution">
    <text evidence="9">The sequence shown here is derived from an EMBL/GenBank/DDBJ whole genome shotgun (WGS) entry which is preliminary data.</text>
</comment>
<keyword evidence="5 6" id="KW-0408">Iron</keyword>
<evidence type="ECO:0000256" key="7">
    <source>
        <dbReference type="SAM" id="SignalP"/>
    </source>
</evidence>
<keyword evidence="2 6" id="KW-0349">Heme</keyword>
<evidence type="ECO:0000313" key="9">
    <source>
        <dbReference type="EMBL" id="MYN07615.1"/>
    </source>
</evidence>
<dbReference type="GO" id="GO:0009055">
    <property type="term" value="F:electron transfer activity"/>
    <property type="evidence" value="ECO:0007669"/>
    <property type="project" value="InterPro"/>
</dbReference>
<dbReference type="SUPFAM" id="SSF46626">
    <property type="entry name" value="Cytochrome c"/>
    <property type="match status" value="1"/>
</dbReference>
<reference evidence="9 10" key="1">
    <citation type="submission" date="2019-12" db="EMBL/GenBank/DDBJ databases">
        <title>Novel species isolated from a subtropical stream in China.</title>
        <authorList>
            <person name="Lu H."/>
        </authorList>
    </citation>
    <scope>NUCLEOTIDE SEQUENCE [LARGE SCALE GENOMIC DNA]</scope>
    <source>
        <strain evidence="9 10">FT127W</strain>
    </source>
</reference>
<dbReference type="Proteomes" id="UP000450676">
    <property type="component" value="Unassembled WGS sequence"/>
</dbReference>
<evidence type="ECO:0000256" key="6">
    <source>
        <dbReference type="PROSITE-ProRule" id="PRU00433"/>
    </source>
</evidence>
<evidence type="ECO:0000313" key="10">
    <source>
        <dbReference type="Proteomes" id="UP000450676"/>
    </source>
</evidence>
<dbReference type="PROSITE" id="PS51007">
    <property type="entry name" value="CYTC"/>
    <property type="match status" value="1"/>
</dbReference>
<accession>A0A7X4KMA4</accession>
<evidence type="ECO:0000256" key="3">
    <source>
        <dbReference type="ARBA" id="ARBA00022723"/>
    </source>
</evidence>
<dbReference type="PRINTS" id="PR00604">
    <property type="entry name" value="CYTCHRMECIAB"/>
</dbReference>
<evidence type="ECO:0000259" key="8">
    <source>
        <dbReference type="PROSITE" id="PS51007"/>
    </source>
</evidence>
<dbReference type="GO" id="GO:0020037">
    <property type="term" value="F:heme binding"/>
    <property type="evidence" value="ECO:0007669"/>
    <property type="project" value="InterPro"/>
</dbReference>
<keyword evidence="10" id="KW-1185">Reference proteome</keyword>
<dbReference type="PANTHER" id="PTHR11961">
    <property type="entry name" value="CYTOCHROME C"/>
    <property type="match status" value="1"/>
</dbReference>